<keyword evidence="3" id="KW-0813">Transport</keyword>
<dbReference type="SUPFAM" id="SSF161111">
    <property type="entry name" value="Cation efflux protein transmembrane domain-like"/>
    <property type="match status" value="1"/>
</dbReference>
<dbReference type="SUPFAM" id="SSF160240">
    <property type="entry name" value="Cation efflux protein cytoplasmic domain-like"/>
    <property type="match status" value="1"/>
</dbReference>
<dbReference type="InterPro" id="IPR058533">
    <property type="entry name" value="Cation_efflux_TM"/>
</dbReference>
<dbReference type="GO" id="GO:0015086">
    <property type="term" value="F:cadmium ion transmembrane transporter activity"/>
    <property type="evidence" value="ECO:0007669"/>
    <property type="project" value="TreeGrafter"/>
</dbReference>
<dbReference type="PANTHER" id="PTHR43840">
    <property type="entry name" value="MITOCHONDRIAL METAL TRANSPORTER 1-RELATED"/>
    <property type="match status" value="1"/>
</dbReference>
<evidence type="ECO:0000256" key="2">
    <source>
        <dbReference type="ARBA" id="ARBA00008114"/>
    </source>
</evidence>
<dbReference type="Gene3D" id="3.30.70.1350">
    <property type="entry name" value="Cation efflux protein, cytoplasmic domain"/>
    <property type="match status" value="1"/>
</dbReference>
<feature type="compositionally biased region" description="Basic and acidic residues" evidence="8">
    <location>
        <begin position="297"/>
        <end position="324"/>
    </location>
</feature>
<dbReference type="Proteomes" id="UP000571950">
    <property type="component" value="Unassembled WGS sequence"/>
</dbReference>
<dbReference type="Pfam" id="PF01545">
    <property type="entry name" value="Cation_efflux"/>
    <property type="match status" value="1"/>
</dbReference>
<dbReference type="RefSeq" id="WP_188069947.1">
    <property type="nucleotide sequence ID" value="NZ_BSPS01000067.1"/>
</dbReference>
<comment type="caution">
    <text evidence="12">The sequence shown here is derived from an EMBL/GenBank/DDBJ whole genome shotgun (WGS) entry which is preliminary data.</text>
</comment>
<evidence type="ECO:0000256" key="6">
    <source>
        <dbReference type="ARBA" id="ARBA00022989"/>
    </source>
</evidence>
<keyword evidence="13" id="KW-1185">Reference proteome</keyword>
<reference evidence="12 13" key="1">
    <citation type="submission" date="2020-08" db="EMBL/GenBank/DDBJ databases">
        <title>Genomic Encyclopedia of Type Strains, Phase IV (KMG-IV): sequencing the most valuable type-strain genomes for metagenomic binning, comparative biology and taxonomic classification.</title>
        <authorList>
            <person name="Goeker M."/>
        </authorList>
    </citation>
    <scope>NUCLEOTIDE SEQUENCE [LARGE SCALE GENOMIC DNA]</scope>
    <source>
        <strain evidence="12 13">DSM 26189</strain>
    </source>
</reference>
<evidence type="ECO:0000256" key="5">
    <source>
        <dbReference type="ARBA" id="ARBA00022692"/>
    </source>
</evidence>
<accession>A0A7W6BGE0</accession>
<keyword evidence="7 9" id="KW-0472">Membrane</keyword>
<feature type="region of interest" description="Disordered" evidence="8">
    <location>
        <begin position="293"/>
        <end position="324"/>
    </location>
</feature>
<comment type="subcellular location">
    <subcellularLocation>
        <location evidence="1">Membrane</location>
        <topology evidence="1">Multi-pass membrane protein</topology>
    </subcellularLocation>
</comment>
<feature type="transmembrane region" description="Helical" evidence="9">
    <location>
        <begin position="87"/>
        <end position="108"/>
    </location>
</feature>
<dbReference type="GO" id="GO:0006882">
    <property type="term" value="P:intracellular zinc ion homeostasis"/>
    <property type="evidence" value="ECO:0007669"/>
    <property type="project" value="TreeGrafter"/>
</dbReference>
<protein>
    <submittedName>
        <fullName evidence="12">Ferrous-iron efflux pump FieF</fullName>
    </submittedName>
</protein>
<evidence type="ECO:0000313" key="12">
    <source>
        <dbReference type="EMBL" id="MBB3924362.1"/>
    </source>
</evidence>
<dbReference type="InterPro" id="IPR036837">
    <property type="entry name" value="Cation_efflux_CTD_sf"/>
</dbReference>
<evidence type="ECO:0000259" key="10">
    <source>
        <dbReference type="Pfam" id="PF01545"/>
    </source>
</evidence>
<comment type="similarity">
    <text evidence="2">Belongs to the cation diffusion facilitator (CDF) transporter (TC 2.A.4) family.</text>
</comment>
<gene>
    <name evidence="12" type="ORF">GGR43_000056</name>
</gene>
<dbReference type="NCBIfam" id="TIGR01297">
    <property type="entry name" value="CDF"/>
    <property type="match status" value="1"/>
</dbReference>
<dbReference type="InterPro" id="IPR050291">
    <property type="entry name" value="CDF_Transporter"/>
</dbReference>
<sequence>MTGAPADPRLRGQLTRRAAIASMSVALALMLLKAAAVWRSGSVSLLGSLADSTLDLIASLVTLLGVRWAAMPADHDHRFGHGKAEALAALFQVTLISMAAVGIAMQAIRRLGTDRAPAAPELGIGVSLIAILLSLALVAYQKRIVARTGSLAIGTDALHYQSDLLLNLSVIAALVLDQYPSFRGADPLLGLGIALWLGWGAWRAAGQAVDHLMDREWSVEERRHFLDVALRHPELRGIHDMRTRTSGPERFVQFHVSVDPDMTVRHAHQVMDQIEEALRREFPGVDILIHPDPYGYDGRDGQGEHGGDPLRAAEARKLLEEGPG</sequence>
<feature type="domain" description="Cation efflux protein transmembrane" evidence="10">
    <location>
        <begin position="20"/>
        <end position="213"/>
    </location>
</feature>
<keyword evidence="4" id="KW-1003">Cell membrane</keyword>
<dbReference type="GO" id="GO:0015093">
    <property type="term" value="F:ferrous iron transmembrane transporter activity"/>
    <property type="evidence" value="ECO:0007669"/>
    <property type="project" value="TreeGrafter"/>
</dbReference>
<feature type="transmembrane region" description="Helical" evidence="9">
    <location>
        <begin position="18"/>
        <end position="38"/>
    </location>
</feature>
<keyword evidence="6 9" id="KW-1133">Transmembrane helix</keyword>
<evidence type="ECO:0000256" key="4">
    <source>
        <dbReference type="ARBA" id="ARBA00022475"/>
    </source>
</evidence>
<dbReference type="InterPro" id="IPR002524">
    <property type="entry name" value="Cation_efflux"/>
</dbReference>
<evidence type="ECO:0000256" key="9">
    <source>
        <dbReference type="SAM" id="Phobius"/>
    </source>
</evidence>
<dbReference type="InterPro" id="IPR027470">
    <property type="entry name" value="Cation_efflux_CTD"/>
</dbReference>
<evidence type="ECO:0000256" key="7">
    <source>
        <dbReference type="ARBA" id="ARBA00023136"/>
    </source>
</evidence>
<dbReference type="InterPro" id="IPR027469">
    <property type="entry name" value="Cation_efflux_TMD_sf"/>
</dbReference>
<dbReference type="Gene3D" id="1.20.1510.10">
    <property type="entry name" value="Cation efflux protein transmembrane domain"/>
    <property type="match status" value="1"/>
</dbReference>
<keyword evidence="5 9" id="KW-0812">Transmembrane</keyword>
<organism evidence="12 13">
    <name type="scientific">Sphingobium jiangsuense</name>
    <dbReference type="NCBI Taxonomy" id="870476"/>
    <lineage>
        <taxon>Bacteria</taxon>
        <taxon>Pseudomonadati</taxon>
        <taxon>Pseudomonadota</taxon>
        <taxon>Alphaproteobacteria</taxon>
        <taxon>Sphingomonadales</taxon>
        <taxon>Sphingomonadaceae</taxon>
        <taxon>Sphingobium</taxon>
    </lineage>
</organism>
<dbReference type="Pfam" id="PF16916">
    <property type="entry name" value="ZT_dimer"/>
    <property type="match status" value="1"/>
</dbReference>
<dbReference type="GO" id="GO:0015341">
    <property type="term" value="F:zinc efflux antiporter activity"/>
    <property type="evidence" value="ECO:0007669"/>
    <property type="project" value="TreeGrafter"/>
</dbReference>
<feature type="transmembrane region" description="Helical" evidence="9">
    <location>
        <begin position="120"/>
        <end position="140"/>
    </location>
</feature>
<evidence type="ECO:0000259" key="11">
    <source>
        <dbReference type="Pfam" id="PF16916"/>
    </source>
</evidence>
<evidence type="ECO:0000313" key="13">
    <source>
        <dbReference type="Proteomes" id="UP000571950"/>
    </source>
</evidence>
<name>A0A7W6BGE0_9SPHN</name>
<dbReference type="PANTHER" id="PTHR43840:SF41">
    <property type="entry name" value="CATION-EFFLUX PUMP FIEF"/>
    <property type="match status" value="1"/>
</dbReference>
<dbReference type="GO" id="GO:0005886">
    <property type="term" value="C:plasma membrane"/>
    <property type="evidence" value="ECO:0007669"/>
    <property type="project" value="TreeGrafter"/>
</dbReference>
<dbReference type="AlphaFoldDB" id="A0A7W6BGE0"/>
<feature type="transmembrane region" description="Helical" evidence="9">
    <location>
        <begin position="44"/>
        <end position="66"/>
    </location>
</feature>
<evidence type="ECO:0000256" key="8">
    <source>
        <dbReference type="SAM" id="MobiDB-lite"/>
    </source>
</evidence>
<evidence type="ECO:0000256" key="3">
    <source>
        <dbReference type="ARBA" id="ARBA00022448"/>
    </source>
</evidence>
<evidence type="ECO:0000256" key="1">
    <source>
        <dbReference type="ARBA" id="ARBA00004141"/>
    </source>
</evidence>
<dbReference type="EMBL" id="JACIDT010000001">
    <property type="protein sequence ID" value="MBB3924362.1"/>
    <property type="molecule type" value="Genomic_DNA"/>
</dbReference>
<feature type="domain" description="Cation efflux protein cytoplasmic" evidence="11">
    <location>
        <begin position="220"/>
        <end position="294"/>
    </location>
</feature>
<proteinExistence type="inferred from homology"/>